<comment type="caution">
    <text evidence="3">The sequence shown here is derived from an EMBL/GenBank/DDBJ whole genome shotgun (WGS) entry which is preliminary data.</text>
</comment>
<dbReference type="Pfam" id="PF13358">
    <property type="entry name" value="DDE_3"/>
    <property type="match status" value="1"/>
</dbReference>
<dbReference type="AlphaFoldDB" id="A0A2T6G6J7"/>
<evidence type="ECO:0000259" key="2">
    <source>
        <dbReference type="Pfam" id="PF13592"/>
    </source>
</evidence>
<protein>
    <submittedName>
        <fullName evidence="3">IS630 family transposase</fullName>
    </submittedName>
</protein>
<sequence length="347" mass="41146">MIMNRRDEIQNLNEAMREASNKRLYERYLAVRLHLEGHTFTEIGTLLNRAYQTISRYWTTYRENGLEGLELDHSPGKPVKLTDEQLDELANTVEKKQPADVGFEAHYTWTLQLIADWIEREFKQQYTQKGVSKLLQRLGFSYTKATYTLANASAEEQEEFRTNTFPALKKQLLEGEIDHLLFEDEAMIRAYQALQYNWFRKGQQRKIITTGKHEGAKLFAAINYETGHITHREEEQCDVNAFLRFLGDILEEYPEGKIFMIFDNSRIHHASQLKPFLDKHKRLHLVFLPKYSPKLNLTEGLWKWVRQDVINNVYFKKFYRIRLHVSKFMKRLNASPQKVIDRLLARL</sequence>
<dbReference type="Gene3D" id="3.30.420.10">
    <property type="entry name" value="Ribonuclease H-like superfamily/Ribonuclease H"/>
    <property type="match status" value="1"/>
</dbReference>
<feature type="domain" description="Tc1-like transposase DDE" evidence="1">
    <location>
        <begin position="180"/>
        <end position="319"/>
    </location>
</feature>
<dbReference type="InterPro" id="IPR025959">
    <property type="entry name" value="Winged_HTH_dom"/>
</dbReference>
<dbReference type="InterPro" id="IPR009057">
    <property type="entry name" value="Homeodomain-like_sf"/>
</dbReference>
<dbReference type="SUPFAM" id="SSF46689">
    <property type="entry name" value="Homeodomain-like"/>
    <property type="match status" value="1"/>
</dbReference>
<accession>A0A2T6G6J7</accession>
<dbReference type="GO" id="GO:0003676">
    <property type="term" value="F:nucleic acid binding"/>
    <property type="evidence" value="ECO:0007669"/>
    <property type="project" value="InterPro"/>
</dbReference>
<dbReference type="Pfam" id="PF13384">
    <property type="entry name" value="HTH_23"/>
    <property type="match status" value="1"/>
</dbReference>
<dbReference type="NCBIfam" id="NF033545">
    <property type="entry name" value="transpos_IS630"/>
    <property type="match status" value="1"/>
</dbReference>
<evidence type="ECO:0000259" key="1">
    <source>
        <dbReference type="Pfam" id="PF13358"/>
    </source>
</evidence>
<evidence type="ECO:0000313" key="4">
    <source>
        <dbReference type="Proteomes" id="UP000244184"/>
    </source>
</evidence>
<name>A0A2T6G6J7_9BACL</name>
<dbReference type="InterPro" id="IPR047655">
    <property type="entry name" value="Transpos_IS630-like"/>
</dbReference>
<gene>
    <name evidence="3" type="ORF">C8Z91_07630</name>
</gene>
<dbReference type="EMBL" id="PYHP01000020">
    <property type="protein sequence ID" value="PUA39781.1"/>
    <property type="molecule type" value="Genomic_DNA"/>
</dbReference>
<feature type="domain" description="Winged helix-turn helix" evidence="2">
    <location>
        <begin position="106"/>
        <end position="163"/>
    </location>
</feature>
<reference evidence="3 4" key="1">
    <citation type="submission" date="2018-03" db="EMBL/GenBank/DDBJ databases">
        <title>Genome sequence of Paenibacillus elgii strain AC13 an antimicrobial compound producing bacteria.</title>
        <authorList>
            <person name="Kurokawa A.S."/>
            <person name="Araujo J.F."/>
            <person name="Costa R.A."/>
            <person name="Ortega D.B."/>
            <person name="Pires A.S."/>
            <person name="Pappas G.J.Jr."/>
            <person name="Franco O.L."/>
            <person name="Barreto C."/>
            <person name="Magalhaes B.S."/>
            <person name="Kruger R.H."/>
        </authorList>
    </citation>
    <scope>NUCLEOTIDE SEQUENCE [LARGE SCALE GENOMIC DNA]</scope>
    <source>
        <strain evidence="3 4">AC13</strain>
    </source>
</reference>
<organism evidence="3 4">
    <name type="scientific">Paenibacillus elgii</name>
    <dbReference type="NCBI Taxonomy" id="189691"/>
    <lineage>
        <taxon>Bacteria</taxon>
        <taxon>Bacillati</taxon>
        <taxon>Bacillota</taxon>
        <taxon>Bacilli</taxon>
        <taxon>Bacillales</taxon>
        <taxon>Paenibacillaceae</taxon>
        <taxon>Paenibacillus</taxon>
    </lineage>
</organism>
<dbReference type="InterPro" id="IPR038717">
    <property type="entry name" value="Tc1-like_DDE_dom"/>
</dbReference>
<dbReference type="Pfam" id="PF13592">
    <property type="entry name" value="HTH_33"/>
    <property type="match status" value="1"/>
</dbReference>
<dbReference type="InterPro" id="IPR036397">
    <property type="entry name" value="RNaseH_sf"/>
</dbReference>
<evidence type="ECO:0000313" key="3">
    <source>
        <dbReference type="EMBL" id="PUA39781.1"/>
    </source>
</evidence>
<dbReference type="Proteomes" id="UP000244184">
    <property type="component" value="Unassembled WGS sequence"/>
</dbReference>
<proteinExistence type="predicted"/>